<keyword evidence="3" id="KW-1185">Reference proteome</keyword>
<evidence type="ECO:0000313" key="2">
    <source>
        <dbReference type="EMBL" id="KAG7370464.1"/>
    </source>
</evidence>
<accession>A0A9K3LYF6</accession>
<name>A0A9K3LYF6_9STRA</name>
<feature type="region of interest" description="Disordered" evidence="1">
    <location>
        <begin position="69"/>
        <end position="116"/>
    </location>
</feature>
<feature type="compositionally biased region" description="Polar residues" evidence="1">
    <location>
        <begin position="79"/>
        <end position="95"/>
    </location>
</feature>
<dbReference type="Proteomes" id="UP000693970">
    <property type="component" value="Unassembled WGS sequence"/>
</dbReference>
<evidence type="ECO:0000256" key="1">
    <source>
        <dbReference type="SAM" id="MobiDB-lite"/>
    </source>
</evidence>
<comment type="caution">
    <text evidence="2">The sequence shown here is derived from an EMBL/GenBank/DDBJ whole genome shotgun (WGS) entry which is preliminary data.</text>
</comment>
<protein>
    <submittedName>
        <fullName evidence="2">Uncharacterized protein</fullName>
    </submittedName>
</protein>
<dbReference type="AlphaFoldDB" id="A0A9K3LYF6"/>
<sequence>MDEESYRILQQVCSNNKNSPTVFDHGVEPTDEIRLLDIPPSLDWLPPRPRVFPNKCDFCCITSSTTTAAATTTSSTTTQQQGYLRNNNDATSSETIRSKVNKPDKEQQEEEELSVTSASTLADIIIHYDEVHAQEDKNDSLFASRLCCNPQRWVAAQQERGDDYARKIQPSMDALDRIPLDRISSSPGVYNESTEIITIVDGMIIQENQESCCSSSSDNAAAKTKSSSSRDTSTTTTPPLLRVMTQQPLRNASQLFLGVCQLLLSMLIADHAVQTLLHKTKNKKKNHNINFHTKK</sequence>
<reference evidence="2" key="1">
    <citation type="journal article" date="2021" name="Sci. Rep.">
        <title>Diploid genomic architecture of Nitzschia inconspicua, an elite biomass production diatom.</title>
        <authorList>
            <person name="Oliver A."/>
            <person name="Podell S."/>
            <person name="Pinowska A."/>
            <person name="Traller J.C."/>
            <person name="Smith S.R."/>
            <person name="McClure R."/>
            <person name="Beliaev A."/>
            <person name="Bohutskyi P."/>
            <person name="Hill E.A."/>
            <person name="Rabines A."/>
            <person name="Zheng H."/>
            <person name="Allen L.Z."/>
            <person name="Kuo A."/>
            <person name="Grigoriev I.V."/>
            <person name="Allen A.E."/>
            <person name="Hazlebeck D."/>
            <person name="Allen E.E."/>
        </authorList>
    </citation>
    <scope>NUCLEOTIDE SEQUENCE</scope>
    <source>
        <strain evidence="2">Hildebrandi</strain>
    </source>
</reference>
<feature type="region of interest" description="Disordered" evidence="1">
    <location>
        <begin position="215"/>
        <end position="240"/>
    </location>
</feature>
<feature type="compositionally biased region" description="Low complexity" evidence="1">
    <location>
        <begin position="69"/>
        <end position="78"/>
    </location>
</feature>
<gene>
    <name evidence="2" type="ORF">IV203_019034</name>
</gene>
<proteinExistence type="predicted"/>
<dbReference type="EMBL" id="JAGRRH010000004">
    <property type="protein sequence ID" value="KAG7370464.1"/>
    <property type="molecule type" value="Genomic_DNA"/>
</dbReference>
<reference evidence="2" key="2">
    <citation type="submission" date="2021-04" db="EMBL/GenBank/DDBJ databases">
        <authorList>
            <person name="Podell S."/>
        </authorList>
    </citation>
    <scope>NUCLEOTIDE SEQUENCE</scope>
    <source>
        <strain evidence="2">Hildebrandi</strain>
    </source>
</reference>
<feature type="compositionally biased region" description="Low complexity" evidence="1">
    <location>
        <begin position="215"/>
        <end position="237"/>
    </location>
</feature>
<organism evidence="2 3">
    <name type="scientific">Nitzschia inconspicua</name>
    <dbReference type="NCBI Taxonomy" id="303405"/>
    <lineage>
        <taxon>Eukaryota</taxon>
        <taxon>Sar</taxon>
        <taxon>Stramenopiles</taxon>
        <taxon>Ochrophyta</taxon>
        <taxon>Bacillariophyta</taxon>
        <taxon>Bacillariophyceae</taxon>
        <taxon>Bacillariophycidae</taxon>
        <taxon>Bacillariales</taxon>
        <taxon>Bacillariaceae</taxon>
        <taxon>Nitzschia</taxon>
    </lineage>
</organism>
<evidence type="ECO:0000313" key="3">
    <source>
        <dbReference type="Proteomes" id="UP000693970"/>
    </source>
</evidence>